<comment type="caution">
    <text evidence="3">The sequence shown here is derived from an EMBL/GenBank/DDBJ whole genome shotgun (WGS) entry which is preliminary data.</text>
</comment>
<evidence type="ECO:0008006" key="5">
    <source>
        <dbReference type="Google" id="ProtNLM"/>
    </source>
</evidence>
<dbReference type="PROSITE" id="PS01085">
    <property type="entry name" value="RIBUL_P_3_EPIMER_1"/>
    <property type="match status" value="1"/>
</dbReference>
<dbReference type="FunFam" id="3.20.20.70:FF:000171">
    <property type="entry name" value="Ribulose-phosphate 3-epimerase"/>
    <property type="match status" value="1"/>
</dbReference>
<dbReference type="Gene3D" id="3.20.20.70">
    <property type="entry name" value="Aldolase class I"/>
    <property type="match status" value="1"/>
</dbReference>
<reference evidence="3 4" key="1">
    <citation type="journal article" date="2013" name="Curr. Biol.">
        <title>The Genome of the Foraminiferan Reticulomyxa filosa.</title>
        <authorList>
            <person name="Glockner G."/>
            <person name="Hulsmann N."/>
            <person name="Schleicher M."/>
            <person name="Noegel A.A."/>
            <person name="Eichinger L."/>
            <person name="Gallinger C."/>
            <person name="Pawlowski J."/>
            <person name="Sierra R."/>
            <person name="Euteneuer U."/>
            <person name="Pillet L."/>
            <person name="Moustafa A."/>
            <person name="Platzer M."/>
            <person name="Groth M."/>
            <person name="Szafranski K."/>
            <person name="Schliwa M."/>
        </authorList>
    </citation>
    <scope>NUCLEOTIDE SEQUENCE [LARGE SCALE GENOMIC DNA]</scope>
</reference>
<organism evidence="3 4">
    <name type="scientific">Reticulomyxa filosa</name>
    <dbReference type="NCBI Taxonomy" id="46433"/>
    <lineage>
        <taxon>Eukaryota</taxon>
        <taxon>Sar</taxon>
        <taxon>Rhizaria</taxon>
        <taxon>Retaria</taxon>
        <taxon>Foraminifera</taxon>
        <taxon>Monothalamids</taxon>
        <taxon>Reticulomyxidae</taxon>
        <taxon>Reticulomyxa</taxon>
    </lineage>
</organism>
<dbReference type="NCBIfam" id="NF004076">
    <property type="entry name" value="PRK05581.1-4"/>
    <property type="match status" value="1"/>
</dbReference>
<dbReference type="OrthoDB" id="1927044at2759"/>
<gene>
    <name evidence="3" type="ORF">RFI_15993</name>
</gene>
<accession>X6N7C1</accession>
<dbReference type="GO" id="GO:0016857">
    <property type="term" value="F:racemase and epimerase activity, acting on carbohydrates and derivatives"/>
    <property type="evidence" value="ECO:0007669"/>
    <property type="project" value="InterPro"/>
</dbReference>
<sequence length="332" mass="37498">MEFQNPAHLTSSKKKFSCKEFCNFNLSSLMAMSKVVSSGASKLKAIICPSMLSCDFAQMGKEGQRMVDSGADWLHMDVMDGHFVPNITIGAPIIKSLRKALPNVFLDCHLMVSDPMKWVKDFQSAGASQITFHFECIEECKNNYSHKDIIHRINECGMKAAMAIKPKTPLQEKNENSKGLNALKVIEENIEHLNMILIMTVEPGFGGQNFMEDMMPKVKLLRQKFPHLNIQVDGGVNVETIDTCSKAGANVIVSGSGFCVNLLNHNIVSRFDILKGGTYFLNNIAIKIKIKFVFFLFFTQFFNGRQVLQAHRINMKRQINSVLDYQYKKRNI</sequence>
<dbReference type="PROSITE" id="PS01086">
    <property type="entry name" value="RIBUL_P_3_EPIMER_2"/>
    <property type="match status" value="1"/>
</dbReference>
<keyword evidence="4" id="KW-1185">Reference proteome</keyword>
<keyword evidence="2" id="KW-0413">Isomerase</keyword>
<evidence type="ECO:0000313" key="3">
    <source>
        <dbReference type="EMBL" id="ETO21212.1"/>
    </source>
</evidence>
<evidence type="ECO:0000313" key="4">
    <source>
        <dbReference type="Proteomes" id="UP000023152"/>
    </source>
</evidence>
<dbReference type="PANTHER" id="PTHR11749">
    <property type="entry name" value="RIBULOSE-5-PHOSPHATE-3-EPIMERASE"/>
    <property type="match status" value="1"/>
</dbReference>
<evidence type="ECO:0000256" key="1">
    <source>
        <dbReference type="ARBA" id="ARBA00022723"/>
    </source>
</evidence>
<proteinExistence type="predicted"/>
<dbReference type="SUPFAM" id="SSF51366">
    <property type="entry name" value="Ribulose-phoshate binding barrel"/>
    <property type="match status" value="1"/>
</dbReference>
<dbReference type="Proteomes" id="UP000023152">
    <property type="component" value="Unassembled WGS sequence"/>
</dbReference>
<keyword evidence="1" id="KW-0479">Metal-binding</keyword>
<name>X6N7C1_RETFI</name>
<dbReference type="EMBL" id="ASPP01011847">
    <property type="protein sequence ID" value="ETO21212.1"/>
    <property type="molecule type" value="Genomic_DNA"/>
</dbReference>
<dbReference type="Pfam" id="PF00834">
    <property type="entry name" value="Ribul_P_3_epim"/>
    <property type="match status" value="1"/>
</dbReference>
<dbReference type="InterPro" id="IPR013785">
    <property type="entry name" value="Aldolase_TIM"/>
</dbReference>
<dbReference type="AlphaFoldDB" id="X6N7C1"/>
<evidence type="ECO:0000256" key="2">
    <source>
        <dbReference type="ARBA" id="ARBA00023235"/>
    </source>
</evidence>
<dbReference type="InterPro" id="IPR000056">
    <property type="entry name" value="Ribul_P_3_epim-like"/>
</dbReference>
<dbReference type="OMA" id="IHRINEC"/>
<protein>
    <recommendedName>
        <fullName evidence="5">Ribulose-phosphate 3-epimerase</fullName>
    </recommendedName>
</protein>
<dbReference type="GO" id="GO:0046872">
    <property type="term" value="F:metal ion binding"/>
    <property type="evidence" value="ECO:0007669"/>
    <property type="project" value="UniProtKB-KW"/>
</dbReference>
<dbReference type="InterPro" id="IPR011060">
    <property type="entry name" value="RibuloseP-bd_barrel"/>
</dbReference>
<dbReference type="GO" id="GO:0005975">
    <property type="term" value="P:carbohydrate metabolic process"/>
    <property type="evidence" value="ECO:0007669"/>
    <property type="project" value="InterPro"/>
</dbReference>
<dbReference type="CDD" id="cd00429">
    <property type="entry name" value="RPE"/>
    <property type="match status" value="1"/>
</dbReference>